<name>A0AA39QIC7_9AGAR</name>
<dbReference type="AlphaFoldDB" id="A0AA39QIC7"/>
<dbReference type="EMBL" id="JAUEPU010000005">
    <property type="protein sequence ID" value="KAK0502204.1"/>
    <property type="molecule type" value="Genomic_DNA"/>
</dbReference>
<reference evidence="1" key="1">
    <citation type="submission" date="2023-06" db="EMBL/GenBank/DDBJ databases">
        <authorList>
            <consortium name="Lawrence Berkeley National Laboratory"/>
            <person name="Ahrendt S."/>
            <person name="Sahu N."/>
            <person name="Indic B."/>
            <person name="Wong-Bajracharya J."/>
            <person name="Merenyi Z."/>
            <person name="Ke H.-M."/>
            <person name="Monk M."/>
            <person name="Kocsube S."/>
            <person name="Drula E."/>
            <person name="Lipzen A."/>
            <person name="Balint B."/>
            <person name="Henrissat B."/>
            <person name="Andreopoulos B."/>
            <person name="Martin F.M."/>
            <person name="Harder C.B."/>
            <person name="Rigling D."/>
            <person name="Ford K.L."/>
            <person name="Foster G.D."/>
            <person name="Pangilinan J."/>
            <person name="Papanicolaou A."/>
            <person name="Barry K."/>
            <person name="LaButti K."/>
            <person name="Viragh M."/>
            <person name="Koriabine M."/>
            <person name="Yan M."/>
            <person name="Riley R."/>
            <person name="Champramary S."/>
            <person name="Plett K.L."/>
            <person name="Tsai I.J."/>
            <person name="Slot J."/>
            <person name="Sipos G."/>
            <person name="Plett J."/>
            <person name="Nagy L.G."/>
            <person name="Grigoriev I.V."/>
        </authorList>
    </citation>
    <scope>NUCLEOTIDE SEQUENCE</scope>
    <source>
        <strain evidence="1">HWK02</strain>
    </source>
</reference>
<evidence type="ECO:0008006" key="3">
    <source>
        <dbReference type="Google" id="ProtNLM"/>
    </source>
</evidence>
<organism evidence="1 2">
    <name type="scientific">Armillaria luteobubalina</name>
    <dbReference type="NCBI Taxonomy" id="153913"/>
    <lineage>
        <taxon>Eukaryota</taxon>
        <taxon>Fungi</taxon>
        <taxon>Dikarya</taxon>
        <taxon>Basidiomycota</taxon>
        <taxon>Agaricomycotina</taxon>
        <taxon>Agaricomycetes</taxon>
        <taxon>Agaricomycetidae</taxon>
        <taxon>Agaricales</taxon>
        <taxon>Marasmiineae</taxon>
        <taxon>Physalacriaceae</taxon>
        <taxon>Armillaria</taxon>
    </lineage>
</organism>
<evidence type="ECO:0000313" key="1">
    <source>
        <dbReference type="EMBL" id="KAK0502204.1"/>
    </source>
</evidence>
<gene>
    <name evidence="1" type="ORF">EDD18DRAFT_1346783</name>
</gene>
<accession>A0AA39QIC7</accession>
<protein>
    <recommendedName>
        <fullName evidence="3">HNH nuclease domain-containing protein</fullName>
    </recommendedName>
</protein>
<evidence type="ECO:0000313" key="2">
    <source>
        <dbReference type="Proteomes" id="UP001175228"/>
    </source>
</evidence>
<keyword evidence="2" id="KW-1185">Reference proteome</keyword>
<sequence length="374" mass="40416">MSEPLPDAPPDDFRQGSPEYTAYQSCRTLEALGSSWGVVVGGLTREDSQTAMFRFSPQVVARVLGYALVHSHTVQGKANVAEEILGCNQNGEFLAGLSYIYVMGMIRVCMSSHPKGSVPTSLSSHSSRASFQATADNIAAALAQPTISSSVAKDLALARDNYRCIVSGAVNFPSFRKDPMRFPEASRVNVAYTSLGHIFGQLTMDHTTGMTSAARAKLAWATSAAAVIEWFSGISVVNELNGNDIHRPENTFTIADGLHTAFDQLAFSLRPIGSDDNNTYEIHTYPSGLNASFRLPDRVMLTNATNGNIPLPDRRYFQLHDACARIAHLSGAGEVVEQLFRDMEDVKVLAEDGGSNHLLSLALSSHVQAQSQCD</sequence>
<comment type="caution">
    <text evidence="1">The sequence shown here is derived from an EMBL/GenBank/DDBJ whole genome shotgun (WGS) entry which is preliminary data.</text>
</comment>
<proteinExistence type="predicted"/>
<dbReference type="Proteomes" id="UP001175228">
    <property type="component" value="Unassembled WGS sequence"/>
</dbReference>